<feature type="compositionally biased region" description="Low complexity" evidence="14">
    <location>
        <begin position="15"/>
        <end position="30"/>
    </location>
</feature>
<dbReference type="NCBIfam" id="NF011494">
    <property type="entry name" value="PRK14902.1"/>
    <property type="match status" value="1"/>
</dbReference>
<evidence type="ECO:0000256" key="11">
    <source>
        <dbReference type="ARBA" id="ARBA00031088"/>
    </source>
</evidence>
<evidence type="ECO:0000256" key="1">
    <source>
        <dbReference type="ARBA" id="ARBA00002724"/>
    </source>
</evidence>
<evidence type="ECO:0000313" key="16">
    <source>
        <dbReference type="EMBL" id="ADU51034.1"/>
    </source>
</evidence>
<gene>
    <name evidence="16" type="ordered locus">Tmar_0920</name>
</gene>
<feature type="binding site" evidence="13">
    <location>
        <position position="391"/>
    </location>
    <ligand>
        <name>S-adenosyl-L-methionine</name>
        <dbReference type="ChEBI" id="CHEBI:59789"/>
    </ligand>
</feature>
<dbReference type="Pfam" id="PF01189">
    <property type="entry name" value="Methyltr_RsmB-F"/>
    <property type="match status" value="1"/>
</dbReference>
<proteinExistence type="inferred from homology"/>
<dbReference type="SUPFAM" id="SSF53335">
    <property type="entry name" value="S-adenosyl-L-methionine-dependent methyltransferases"/>
    <property type="match status" value="1"/>
</dbReference>
<feature type="region of interest" description="Disordered" evidence="14">
    <location>
        <begin position="1"/>
        <end position="60"/>
    </location>
</feature>
<evidence type="ECO:0000256" key="14">
    <source>
        <dbReference type="SAM" id="MobiDB-lite"/>
    </source>
</evidence>
<dbReference type="Proteomes" id="UP000008915">
    <property type="component" value="Chromosome"/>
</dbReference>
<dbReference type="GO" id="GO:0006355">
    <property type="term" value="P:regulation of DNA-templated transcription"/>
    <property type="evidence" value="ECO:0007669"/>
    <property type="project" value="InterPro"/>
</dbReference>
<dbReference type="InterPro" id="IPR049560">
    <property type="entry name" value="MeTrfase_RsmB-F_NOP2_cat"/>
</dbReference>
<dbReference type="STRING" id="644966.Tmar_0920"/>
<keyword evidence="5" id="KW-0698">rRNA processing</keyword>
<feature type="binding site" evidence="13">
    <location>
        <position position="373"/>
    </location>
    <ligand>
        <name>S-adenosyl-L-methionine</name>
        <dbReference type="ChEBI" id="CHEBI:59789"/>
    </ligand>
</feature>
<keyword evidence="17" id="KW-1185">Reference proteome</keyword>
<evidence type="ECO:0000256" key="4">
    <source>
        <dbReference type="ARBA" id="ARBA00022490"/>
    </source>
</evidence>
<evidence type="ECO:0000256" key="2">
    <source>
        <dbReference type="ARBA" id="ARBA00004496"/>
    </source>
</evidence>
<dbReference type="Gene3D" id="3.40.50.150">
    <property type="entry name" value="Vaccinia Virus protein VP39"/>
    <property type="match status" value="1"/>
</dbReference>
<keyword evidence="6 13" id="KW-0489">Methyltransferase</keyword>
<feature type="domain" description="SAM-dependent MTase RsmB/NOP-type" evidence="15">
    <location>
        <begin position="232"/>
        <end position="510"/>
    </location>
</feature>
<feature type="binding site" evidence="13">
    <location>
        <position position="346"/>
    </location>
    <ligand>
        <name>S-adenosyl-L-methionine</name>
        <dbReference type="ChEBI" id="CHEBI:59789"/>
    </ligand>
</feature>
<evidence type="ECO:0000256" key="10">
    <source>
        <dbReference type="ARBA" id="ARBA00030399"/>
    </source>
</evidence>
<dbReference type="CDD" id="cd02440">
    <property type="entry name" value="AdoMet_MTases"/>
    <property type="match status" value="1"/>
</dbReference>
<keyword evidence="7 13" id="KW-0808">Transferase</keyword>
<evidence type="ECO:0000256" key="13">
    <source>
        <dbReference type="PROSITE-ProRule" id="PRU01023"/>
    </source>
</evidence>
<dbReference type="PRINTS" id="PR02008">
    <property type="entry name" value="RCMTFAMILY"/>
</dbReference>
<dbReference type="KEGG" id="tmr:Tmar_0920"/>
<dbReference type="SUPFAM" id="SSF48013">
    <property type="entry name" value="NusB-like"/>
    <property type="match status" value="1"/>
</dbReference>
<keyword evidence="9 13" id="KW-0694">RNA-binding</keyword>
<reference evidence="16 17" key="1">
    <citation type="journal article" date="2010" name="Stand. Genomic Sci.">
        <title>Complete genome sequence of Thermaerobacter marianensis type strain (7p75a).</title>
        <authorList>
            <person name="Han C."/>
            <person name="Gu W."/>
            <person name="Zhang X."/>
            <person name="Lapidus A."/>
            <person name="Nolan M."/>
            <person name="Copeland A."/>
            <person name="Lucas S."/>
            <person name="Del Rio T.G."/>
            <person name="Tice H."/>
            <person name="Cheng J.F."/>
            <person name="Tapia R."/>
            <person name="Goodwin L."/>
            <person name="Pitluck S."/>
            <person name="Pagani I."/>
            <person name="Ivanova N."/>
            <person name="Mavromatis K."/>
            <person name="Mikhailova N."/>
            <person name="Pati A."/>
            <person name="Chen A."/>
            <person name="Palaniappan K."/>
            <person name="Land M."/>
            <person name="Hauser L."/>
            <person name="Chang Y.J."/>
            <person name="Jeffries C.D."/>
            <person name="Schneider S."/>
            <person name="Rohde M."/>
            <person name="Goker M."/>
            <person name="Pukall R."/>
            <person name="Woyke T."/>
            <person name="Bristow J."/>
            <person name="Eisen J.A."/>
            <person name="Markowitz V."/>
            <person name="Hugenholtz P."/>
            <person name="Kyrpides N.C."/>
            <person name="Klenk H.P."/>
            <person name="Detter J.C."/>
        </authorList>
    </citation>
    <scope>NUCLEOTIDE SEQUENCE [LARGE SCALE GENOMIC DNA]</scope>
    <source>
        <strain evidence="17">ATCC 700841 / DSM 12885 / JCM 10246 / 7p75a</strain>
    </source>
</reference>
<comment type="function">
    <text evidence="1">Specifically methylates the cytosine at position 967 (m5C967) of 16S rRNA.</text>
</comment>
<accession>E6SJA6</accession>
<dbReference type="EMBL" id="CP002344">
    <property type="protein sequence ID" value="ADU51034.1"/>
    <property type="molecule type" value="Genomic_DNA"/>
</dbReference>
<dbReference type="Gene3D" id="1.10.940.10">
    <property type="entry name" value="NusB-like"/>
    <property type="match status" value="1"/>
</dbReference>
<keyword evidence="8 13" id="KW-0949">S-adenosyl-L-methionine</keyword>
<dbReference type="InterPro" id="IPR004573">
    <property type="entry name" value="rRNA_ssu_MeTfrase_B"/>
</dbReference>
<organism evidence="16 17">
    <name type="scientific">Thermaerobacter marianensis (strain ATCC 700841 / DSM 12885 / JCM 10246 / 7p75a)</name>
    <dbReference type="NCBI Taxonomy" id="644966"/>
    <lineage>
        <taxon>Bacteria</taxon>
        <taxon>Bacillati</taxon>
        <taxon>Bacillota</taxon>
        <taxon>Clostridia</taxon>
        <taxon>Eubacteriales</taxon>
        <taxon>Clostridiales Family XVII. Incertae Sedis</taxon>
        <taxon>Thermaerobacter</taxon>
    </lineage>
</organism>
<sequence>MVPGGRAAPGGAGAPHGRSGRAAGRGTASRGRGGESTRAPHGRGGKARGWDRGSTRTPGAAATGREAAFLALLAADTGPVYVDHALARILDRAALPARERALATELAYGVARRQGTLDWALSRFSRKPPARLDPPVRAALRLGAYQLWYLDRIPAHAAVDESVNLVRRHGPAYAAGFVNAVLRAAARHGFPQGEVPPRERDLAGHLALVHAHPRWLVERWLGRLGPEEAERLLEANNRVPPLSARVNRLRADPRALAAALAARGVAVEAGRFLPEALRLGHGVHPAELDAFQEGALTWQDESSMLAVHVLDPRPGDLVVDVAAAPGGKSTHIAERMGDRGRVVACDADPGRLEKVGEAARRLGLGCIEPLALDGRKLPERLAGQADRVLADVPCSGLGVLARRPDLRWRKTPDDLAALAELQGELLRAAAACLKPGGVLVYSTCTTEPEENQQVVEGFLAQAGGAFTADDLRPWLPAALRDEPGTAQGWIQLWPHRHGVDGFFIARLRRVR</sequence>
<dbReference type="PANTHER" id="PTHR22807">
    <property type="entry name" value="NOP2 YEAST -RELATED NOL1/NOP2/FMU SUN DOMAIN-CONTAINING"/>
    <property type="match status" value="1"/>
</dbReference>
<dbReference type="HOGENOM" id="CLU_005316_0_1_9"/>
<feature type="binding site" evidence="13">
    <location>
        <begin position="322"/>
        <end position="328"/>
    </location>
    <ligand>
        <name>S-adenosyl-L-methionine</name>
        <dbReference type="ChEBI" id="CHEBI:59789"/>
    </ligand>
</feature>
<evidence type="ECO:0000256" key="6">
    <source>
        <dbReference type="ARBA" id="ARBA00022603"/>
    </source>
</evidence>
<dbReference type="AlphaFoldDB" id="E6SJA6"/>
<evidence type="ECO:0000256" key="3">
    <source>
        <dbReference type="ARBA" id="ARBA00012140"/>
    </source>
</evidence>
<dbReference type="NCBIfam" id="TIGR00563">
    <property type="entry name" value="rsmB"/>
    <property type="match status" value="1"/>
</dbReference>
<comment type="subcellular location">
    <subcellularLocation>
        <location evidence="2">Cytoplasm</location>
    </subcellularLocation>
</comment>
<dbReference type="GO" id="GO:0005737">
    <property type="term" value="C:cytoplasm"/>
    <property type="evidence" value="ECO:0007669"/>
    <property type="project" value="UniProtKB-SubCell"/>
</dbReference>
<dbReference type="InterPro" id="IPR001678">
    <property type="entry name" value="MeTrfase_RsmB-F_NOP2_dom"/>
</dbReference>
<evidence type="ECO:0000256" key="5">
    <source>
        <dbReference type="ARBA" id="ARBA00022552"/>
    </source>
</evidence>
<dbReference type="eggNOG" id="COG0144">
    <property type="taxonomic scope" value="Bacteria"/>
</dbReference>
<feature type="active site" description="Nucleophile" evidence="13">
    <location>
        <position position="444"/>
    </location>
</feature>
<dbReference type="InterPro" id="IPR029063">
    <property type="entry name" value="SAM-dependent_MTases_sf"/>
</dbReference>
<evidence type="ECO:0000259" key="15">
    <source>
        <dbReference type="PROSITE" id="PS51686"/>
    </source>
</evidence>
<reference evidence="17" key="2">
    <citation type="journal article" date="2010" name="Stand. Genomic Sci.">
        <title>Complete genome sequence of Thermaerobacter marianensis type strain (7p75aT).</title>
        <authorList>
            <person name="Han C."/>
            <person name="Gu W."/>
            <person name="Zhang X."/>
            <person name="Lapidus A."/>
            <person name="Nolan M."/>
            <person name="Copeland A."/>
            <person name="Lucas S."/>
            <person name="Glavina Del Rio T."/>
            <person name="Tice H."/>
            <person name="Cheng J."/>
            <person name="Tapia R."/>
            <person name="Goodwin L."/>
            <person name="Pitluck S."/>
            <person name="Pagani I."/>
            <person name="Ivanova N."/>
            <person name="Mavromatis K."/>
            <person name="Mikhailova N."/>
            <person name="Pati A."/>
            <person name="Chen A."/>
            <person name="Palaniappan K."/>
            <person name="Land M."/>
            <person name="Hauser L."/>
            <person name="Chang Y."/>
            <person name="Jeffries C."/>
            <person name="Schneider S."/>
            <person name="Rohde M."/>
            <person name="Goker M."/>
            <person name="Pukall R."/>
            <person name="Woyke T."/>
            <person name="Bristow J."/>
            <person name="Eisen J."/>
            <person name="Markowitz V."/>
            <person name="Hugenholtz P."/>
            <person name="Kyrpides N."/>
            <person name="Klenk H."/>
            <person name="Detter J."/>
        </authorList>
    </citation>
    <scope>NUCLEOTIDE SEQUENCE [LARGE SCALE GENOMIC DNA]</scope>
    <source>
        <strain evidence="17">ATCC 700841 / DSM 12885 / JCM 10246 / 7p75a</strain>
    </source>
</reference>
<dbReference type="InterPro" id="IPR054728">
    <property type="entry name" value="RsmB-like_ferredoxin"/>
</dbReference>
<name>E6SJA6_THEM7</name>
<dbReference type="InterPro" id="IPR023267">
    <property type="entry name" value="RCMT"/>
</dbReference>
<dbReference type="InterPro" id="IPR035926">
    <property type="entry name" value="NusB-like_sf"/>
</dbReference>
<dbReference type="Pfam" id="PF22458">
    <property type="entry name" value="RsmF-B_ferredox"/>
    <property type="match status" value="1"/>
</dbReference>
<dbReference type="GO" id="GO:0008649">
    <property type="term" value="F:rRNA methyltransferase activity"/>
    <property type="evidence" value="ECO:0007669"/>
    <property type="project" value="InterPro"/>
</dbReference>
<protein>
    <recommendedName>
        <fullName evidence="3">16S rRNA (cytosine(967)-C(5))-methyltransferase</fullName>
        <ecNumber evidence="3">2.1.1.176</ecNumber>
    </recommendedName>
    <alternativeName>
        <fullName evidence="10">16S rRNA m5C967 methyltransferase</fullName>
    </alternativeName>
    <alternativeName>
        <fullName evidence="11">rRNA (cytosine-C(5)-)-methyltransferase RsmB</fullName>
    </alternativeName>
</protein>
<evidence type="ECO:0000256" key="8">
    <source>
        <dbReference type="ARBA" id="ARBA00022691"/>
    </source>
</evidence>
<comment type="catalytic activity">
    <reaction evidence="12">
        <text>cytidine(967) in 16S rRNA + S-adenosyl-L-methionine = 5-methylcytidine(967) in 16S rRNA + S-adenosyl-L-homocysteine + H(+)</text>
        <dbReference type="Rhea" id="RHEA:42748"/>
        <dbReference type="Rhea" id="RHEA-COMP:10219"/>
        <dbReference type="Rhea" id="RHEA-COMP:10220"/>
        <dbReference type="ChEBI" id="CHEBI:15378"/>
        <dbReference type="ChEBI" id="CHEBI:57856"/>
        <dbReference type="ChEBI" id="CHEBI:59789"/>
        <dbReference type="ChEBI" id="CHEBI:74483"/>
        <dbReference type="ChEBI" id="CHEBI:82748"/>
        <dbReference type="EC" id="2.1.1.176"/>
    </reaction>
</comment>
<evidence type="ECO:0000256" key="12">
    <source>
        <dbReference type="ARBA" id="ARBA00047283"/>
    </source>
</evidence>
<comment type="similarity">
    <text evidence="13">Belongs to the class I-like SAM-binding methyltransferase superfamily. RsmB/NOP family.</text>
</comment>
<dbReference type="InterPro" id="IPR006027">
    <property type="entry name" value="NusB_RsmB_TIM44"/>
</dbReference>
<dbReference type="PROSITE" id="PS51686">
    <property type="entry name" value="SAM_MT_RSMB_NOP"/>
    <property type="match status" value="1"/>
</dbReference>
<dbReference type="GO" id="GO:0003723">
    <property type="term" value="F:RNA binding"/>
    <property type="evidence" value="ECO:0007669"/>
    <property type="project" value="UniProtKB-UniRule"/>
</dbReference>
<dbReference type="Pfam" id="PF01029">
    <property type="entry name" value="NusB"/>
    <property type="match status" value="1"/>
</dbReference>
<evidence type="ECO:0000313" key="17">
    <source>
        <dbReference type="Proteomes" id="UP000008915"/>
    </source>
</evidence>
<dbReference type="EC" id="2.1.1.176" evidence="3"/>
<evidence type="ECO:0000256" key="9">
    <source>
        <dbReference type="ARBA" id="ARBA00022884"/>
    </source>
</evidence>
<dbReference type="eggNOG" id="COG0781">
    <property type="taxonomic scope" value="Bacteria"/>
</dbReference>
<dbReference type="PANTHER" id="PTHR22807:SF53">
    <property type="entry name" value="RIBOSOMAL RNA SMALL SUBUNIT METHYLTRANSFERASE B-RELATED"/>
    <property type="match status" value="1"/>
</dbReference>
<keyword evidence="4" id="KW-0963">Cytoplasm</keyword>
<dbReference type="FunFam" id="3.40.50.150:FF:000257">
    <property type="entry name" value="16S rRNA methyltransferase"/>
    <property type="match status" value="1"/>
</dbReference>
<evidence type="ECO:0000256" key="7">
    <source>
        <dbReference type="ARBA" id="ARBA00022679"/>
    </source>
</evidence>